<evidence type="ECO:0000313" key="14">
    <source>
        <dbReference type="EMBL" id="ONK56114.1"/>
    </source>
</evidence>
<dbReference type="SUPFAM" id="SSF51569">
    <property type="entry name" value="Aldolase"/>
    <property type="match status" value="1"/>
</dbReference>
<dbReference type="PANTHER" id="PTHR10683">
    <property type="entry name" value="TRANSALDOLASE"/>
    <property type="match status" value="1"/>
</dbReference>
<dbReference type="Proteomes" id="UP000243459">
    <property type="component" value="Chromosome 10"/>
</dbReference>
<organism evidence="14 15">
    <name type="scientific">Asparagus officinalis</name>
    <name type="common">Garden asparagus</name>
    <dbReference type="NCBI Taxonomy" id="4686"/>
    <lineage>
        <taxon>Eukaryota</taxon>
        <taxon>Viridiplantae</taxon>
        <taxon>Streptophyta</taxon>
        <taxon>Embryophyta</taxon>
        <taxon>Tracheophyta</taxon>
        <taxon>Spermatophyta</taxon>
        <taxon>Magnoliopsida</taxon>
        <taxon>Liliopsida</taxon>
        <taxon>Asparagales</taxon>
        <taxon>Asparagaceae</taxon>
        <taxon>Asparagoideae</taxon>
        <taxon>Asparagus</taxon>
    </lineage>
</organism>
<feature type="domain" description="DEUBAD" evidence="13">
    <location>
        <begin position="523"/>
        <end position="634"/>
    </location>
</feature>
<protein>
    <recommendedName>
        <fullName evidence="13">DEUBAD domain-containing protein</fullName>
    </recommendedName>
</protein>
<evidence type="ECO:0000256" key="10">
    <source>
        <dbReference type="ARBA" id="ARBA00023270"/>
    </source>
</evidence>
<dbReference type="GO" id="GO:0005634">
    <property type="term" value="C:nucleus"/>
    <property type="evidence" value="ECO:0007669"/>
    <property type="project" value="UniProtKB-SubCell"/>
</dbReference>
<keyword evidence="7" id="KW-0808">Transferase</keyword>
<dbReference type="NCBIfam" id="TIGR00876">
    <property type="entry name" value="tal_mycobact"/>
    <property type="match status" value="1"/>
</dbReference>
<comment type="subcellular location">
    <subcellularLocation>
        <location evidence="3">Cytoplasm</location>
    </subcellularLocation>
    <subcellularLocation>
        <location evidence="2">Nucleus</location>
    </subcellularLocation>
</comment>
<dbReference type="AlphaFoldDB" id="A0A5P1E0M1"/>
<dbReference type="FunFam" id="3.20.20.70:FF:000174">
    <property type="entry name" value="Transaldolase type"/>
    <property type="match status" value="1"/>
</dbReference>
<dbReference type="InterPro" id="IPR001585">
    <property type="entry name" value="TAL/FSA"/>
</dbReference>
<dbReference type="PROSITE" id="PS51916">
    <property type="entry name" value="DEUBAD"/>
    <property type="match status" value="1"/>
</dbReference>
<evidence type="ECO:0000256" key="9">
    <source>
        <dbReference type="ARBA" id="ARBA00023242"/>
    </source>
</evidence>
<keyword evidence="15" id="KW-1185">Reference proteome</keyword>
<dbReference type="GO" id="GO:0005975">
    <property type="term" value="P:carbohydrate metabolic process"/>
    <property type="evidence" value="ECO:0007669"/>
    <property type="project" value="InterPro"/>
</dbReference>
<feature type="compositionally biased region" description="Acidic residues" evidence="12">
    <location>
        <begin position="792"/>
        <end position="802"/>
    </location>
</feature>
<comment type="catalytic activity">
    <reaction evidence="11">
        <text>D-sedoheptulose 7-phosphate + D-glyceraldehyde 3-phosphate = D-erythrose 4-phosphate + beta-D-fructose 6-phosphate</text>
        <dbReference type="Rhea" id="RHEA:17053"/>
        <dbReference type="ChEBI" id="CHEBI:16897"/>
        <dbReference type="ChEBI" id="CHEBI:57483"/>
        <dbReference type="ChEBI" id="CHEBI:57634"/>
        <dbReference type="ChEBI" id="CHEBI:59776"/>
        <dbReference type="EC" id="2.2.1.2"/>
    </reaction>
</comment>
<evidence type="ECO:0000256" key="1">
    <source>
        <dbReference type="ARBA" id="ARBA00003518"/>
    </source>
</evidence>
<comment type="pathway">
    <text evidence="4">Carbohydrate degradation; pentose phosphate pathway.</text>
</comment>
<dbReference type="Pfam" id="PF00923">
    <property type="entry name" value="TAL_FSA"/>
    <property type="match status" value="1"/>
</dbReference>
<evidence type="ECO:0000256" key="5">
    <source>
        <dbReference type="ARBA" id="ARBA00008426"/>
    </source>
</evidence>
<evidence type="ECO:0000256" key="12">
    <source>
        <dbReference type="SAM" id="MobiDB-lite"/>
    </source>
</evidence>
<feature type="region of interest" description="Disordered" evidence="12">
    <location>
        <begin position="780"/>
        <end position="837"/>
    </location>
</feature>
<keyword evidence="6" id="KW-0963">Cytoplasm</keyword>
<feature type="compositionally biased region" description="Basic and acidic residues" evidence="12">
    <location>
        <begin position="822"/>
        <end position="831"/>
    </location>
</feature>
<dbReference type="CDD" id="cd00955">
    <property type="entry name" value="Transaldolase_like"/>
    <property type="match status" value="1"/>
</dbReference>
<dbReference type="EMBL" id="CM007390">
    <property type="protein sequence ID" value="ONK56114.1"/>
    <property type="molecule type" value="Genomic_DNA"/>
</dbReference>
<sequence>MATISKLLNPSFAPISLSSNSLRSDQKLPVELNQGSSSSIQSRVRPLGISIRRDRFDRSSPIVRCSQLGGNGTPSKRTTLHDLYEQQGQSPWYDNLCRPVTDLLPLILSGVRGVTSNPTIFQKAISSSSAYDEQFRQLVSAGKDIESAYWELVIRDIQDACKLFEPIYDDTDGADGYVSVEVSPRLANETNGTIEAAKWLHKVVQRPNVYIKIPATAECVPSIKEVISHGISVNVTLIFSLARYEAVIDAYLDGLEASGLSDLSRLTSVASFFVSRVDTLADKMLEKIGTPEALCLRGKAAVAQASLAYKLYQKKFSGPRWEALVKKGAKKQKLLWASTSVKNPAYPDTLYVAPLIGPDTVSTMPDQALQAFLDHGIVSRTIDSNLPEAERVYGALEKMGIKWDTIGSQLEQEGVDSFKKSFDSLLVSLEEKADSLELVTGQQKKRLISSSLHEHYRGKKKKKMDSSDYVLNLRSQIYLEWNEGQKKAMAKREQIGITWTDMAPFFESVPRCSSGLADVLCVPGEIYSLNNLMEVLSCEVWATCLSESERKLLTQFLPSGTGAEQAVQLLLSGENHHFGNDFLRWSTLLCSGFLHPDDLLRREQQIRSERNQYCLDLKKYHTNMIKGLKTWKDRWLHCEDPDELWSKPLTKPNERTSPISVGRAKETPQKILIRNGDITKYMSYIKISKTQREAIKNLKHSGDGIHSKSLSRVLGDINSFHVHPYEALLGEEKKRLHEHWLQVVTRDMPVAFEERKEKKLQREQLMKCLEQELIEKRAAITDEAETDKQEISAEEETENGESDADKDILAEENVVSASTNSDHGHKTHNLERIPSLNSHQELSPVALENEAAGEDVLILENDSSVISRFNEKENNAEVLLETETISSPVKELWQTVEPIEENQAPLIDLERNNEHEAGVSNSPLFPLYANLNQDHFLPSFTKVPEILSPYPNEQINQLKQSEMQLLMANQGFPRQFQEQQNIIEQNNARDHQMTNKSIYINGSVLNACRNIPSQSQYNTVNPQQSVEARNFGPNNEIYGYVPHQFKSSSSHEAAATSASTLNVPWMNYQQQQNSGLQDSIGKPFVRRSWNQ</sequence>
<dbReference type="GO" id="GO:0004801">
    <property type="term" value="F:transaldolase activity"/>
    <property type="evidence" value="ECO:0007669"/>
    <property type="project" value="UniProtKB-EC"/>
</dbReference>
<dbReference type="InterPro" id="IPR018225">
    <property type="entry name" value="Transaldolase_AS"/>
</dbReference>
<dbReference type="CDD" id="cd21865">
    <property type="entry name" value="DEUBAD_NFRKB"/>
    <property type="match status" value="1"/>
</dbReference>
<proteinExistence type="inferred from homology"/>
<dbReference type="Gramene" id="ONK56114">
    <property type="protein sequence ID" value="ONK56114"/>
    <property type="gene ID" value="A4U43_C10F4270"/>
</dbReference>
<gene>
    <name evidence="14" type="ORF">A4U43_C10F4270</name>
</gene>
<accession>A0A5P1E0M1</accession>
<keyword evidence="9" id="KW-0539">Nucleus</keyword>
<dbReference type="GO" id="GO:0005737">
    <property type="term" value="C:cytoplasm"/>
    <property type="evidence" value="ECO:0007669"/>
    <property type="project" value="UniProtKB-SubCell"/>
</dbReference>
<evidence type="ECO:0000313" key="15">
    <source>
        <dbReference type="Proteomes" id="UP000243459"/>
    </source>
</evidence>
<feature type="compositionally biased region" description="Basic and acidic residues" evidence="12">
    <location>
        <begin position="780"/>
        <end position="791"/>
    </location>
</feature>
<comment type="similarity">
    <text evidence="5">Belongs to the transaldolase family. Type 2 subfamily.</text>
</comment>
<dbReference type="UniPathway" id="UPA00115">
    <property type="reaction ID" value="UER00414"/>
</dbReference>
<evidence type="ECO:0000256" key="6">
    <source>
        <dbReference type="ARBA" id="ARBA00022490"/>
    </source>
</evidence>
<evidence type="ECO:0000259" key="13">
    <source>
        <dbReference type="PROSITE" id="PS51916"/>
    </source>
</evidence>
<dbReference type="HAMAP" id="MF_00493">
    <property type="entry name" value="Transaldolase_2"/>
    <property type="match status" value="1"/>
</dbReference>
<dbReference type="GO" id="GO:0006098">
    <property type="term" value="P:pentose-phosphate shunt"/>
    <property type="evidence" value="ECO:0007669"/>
    <property type="project" value="UniProtKB-UniPathway"/>
</dbReference>
<dbReference type="InterPro" id="IPR044867">
    <property type="entry name" value="DEUBAD_dom"/>
</dbReference>
<dbReference type="Gene3D" id="3.20.20.70">
    <property type="entry name" value="Aldolase class I"/>
    <property type="match status" value="1"/>
</dbReference>
<evidence type="ECO:0000256" key="7">
    <source>
        <dbReference type="ARBA" id="ARBA00022679"/>
    </source>
</evidence>
<evidence type="ECO:0000256" key="11">
    <source>
        <dbReference type="ARBA" id="ARBA00048810"/>
    </source>
</evidence>
<name>A0A5P1E0M1_ASPOF</name>
<keyword evidence="8" id="KW-0570">Pentose shunt</keyword>
<reference evidence="15" key="1">
    <citation type="journal article" date="2017" name="Nat. Commun.">
        <title>The asparagus genome sheds light on the origin and evolution of a young Y chromosome.</title>
        <authorList>
            <person name="Harkess A."/>
            <person name="Zhou J."/>
            <person name="Xu C."/>
            <person name="Bowers J.E."/>
            <person name="Van der Hulst R."/>
            <person name="Ayyampalayam S."/>
            <person name="Mercati F."/>
            <person name="Riccardi P."/>
            <person name="McKain M.R."/>
            <person name="Kakrana A."/>
            <person name="Tang H."/>
            <person name="Ray J."/>
            <person name="Groenendijk J."/>
            <person name="Arikit S."/>
            <person name="Mathioni S.M."/>
            <person name="Nakano M."/>
            <person name="Shan H."/>
            <person name="Telgmann-Rauber A."/>
            <person name="Kanno A."/>
            <person name="Yue Z."/>
            <person name="Chen H."/>
            <person name="Li W."/>
            <person name="Chen Y."/>
            <person name="Xu X."/>
            <person name="Zhang Y."/>
            <person name="Luo S."/>
            <person name="Chen H."/>
            <person name="Gao J."/>
            <person name="Mao Z."/>
            <person name="Pires J.C."/>
            <person name="Luo M."/>
            <person name="Kudrna D."/>
            <person name="Wing R.A."/>
            <person name="Meyers B.C."/>
            <person name="Yi K."/>
            <person name="Kong H."/>
            <person name="Lavrijsen P."/>
            <person name="Sunseri F."/>
            <person name="Falavigna A."/>
            <person name="Ye Y."/>
            <person name="Leebens-Mack J.H."/>
            <person name="Chen G."/>
        </authorList>
    </citation>
    <scope>NUCLEOTIDE SEQUENCE [LARGE SCALE GENOMIC DNA]</scope>
    <source>
        <strain evidence="15">cv. DH0086</strain>
    </source>
</reference>
<evidence type="ECO:0000256" key="3">
    <source>
        <dbReference type="ARBA" id="ARBA00004496"/>
    </source>
</evidence>
<dbReference type="InterPro" id="IPR004732">
    <property type="entry name" value="Transaldolase_2"/>
</dbReference>
<dbReference type="NCBIfam" id="NF002881">
    <property type="entry name" value="PRK03343.1"/>
    <property type="match status" value="1"/>
</dbReference>
<comment type="function">
    <text evidence="1">Transaldolase is important for the balance of metabolites in the pentose-phosphate pathway.</text>
</comment>
<dbReference type="PROSITE" id="PS01054">
    <property type="entry name" value="TRANSALDOLASE_1"/>
    <property type="match status" value="1"/>
</dbReference>
<evidence type="ECO:0000256" key="4">
    <source>
        <dbReference type="ARBA" id="ARBA00004959"/>
    </source>
</evidence>
<dbReference type="InterPro" id="IPR013785">
    <property type="entry name" value="Aldolase_TIM"/>
</dbReference>
<feature type="region of interest" description="Disordered" evidence="12">
    <location>
        <begin position="1072"/>
        <end position="1091"/>
    </location>
</feature>
<evidence type="ECO:0000256" key="2">
    <source>
        <dbReference type="ARBA" id="ARBA00004123"/>
    </source>
</evidence>
<evidence type="ECO:0000256" key="8">
    <source>
        <dbReference type="ARBA" id="ARBA00023126"/>
    </source>
</evidence>
<keyword evidence="10" id="KW-0704">Schiff base</keyword>
<dbReference type="PANTHER" id="PTHR10683:SF31">
    <property type="entry name" value="TRANSALDOLASE"/>
    <property type="match status" value="1"/>
</dbReference>